<reference evidence="2 3" key="1">
    <citation type="submission" date="2016-12" db="EMBL/GenBank/DDBJ databases">
        <title>The genomes of Aspergillus section Nigri reveals drivers in fungal speciation.</title>
        <authorList>
            <consortium name="DOE Joint Genome Institute"/>
            <person name="Vesth T.C."/>
            <person name="Nybo J."/>
            <person name="Theobald S."/>
            <person name="Brandl J."/>
            <person name="Frisvad J.C."/>
            <person name="Nielsen K.F."/>
            <person name="Lyhne E.K."/>
            <person name="Kogle M.E."/>
            <person name="Kuo A."/>
            <person name="Riley R."/>
            <person name="Clum A."/>
            <person name="Nolan M."/>
            <person name="Lipzen A."/>
            <person name="Salamov A."/>
            <person name="Henrissat B."/>
            <person name="Wiebenga A."/>
            <person name="De Vries R.P."/>
            <person name="Grigoriev I.V."/>
            <person name="Mortensen U.H."/>
            <person name="Andersen M.R."/>
            <person name="Baker S.E."/>
        </authorList>
    </citation>
    <scope>NUCLEOTIDE SEQUENCE [LARGE SCALE GENOMIC DNA]</scope>
    <source>
        <strain evidence="2 3">CBS 117.55</strain>
    </source>
</reference>
<evidence type="ECO:0000256" key="1">
    <source>
        <dbReference type="SAM" id="MobiDB-lite"/>
    </source>
</evidence>
<accession>A0A317WZS4</accession>
<dbReference type="VEuPathDB" id="FungiDB:BO70DRAFT_79325"/>
<dbReference type="Proteomes" id="UP000247233">
    <property type="component" value="Unassembled WGS sequence"/>
</dbReference>
<sequence>MTLCAFLSFSLTKNHHHPPTNKHPTNSPQPSALCLFPRLPFAAPVSSGPCFHQLLQPVFPTARPSSSAVLPAQSAPATTPSAWSTPPANHSPSTALRSPGGPFSFTGASQHSRGCSPETPLGDRSIPVLIHHTAASSLAFNRVSIQHPSGLSRVLATSKYLQRHRLHTVYHYATTPNLQGIRSAQPPRHICYID</sequence>
<dbReference type="EMBL" id="MSFL01000002">
    <property type="protein sequence ID" value="PWY90822.1"/>
    <property type="molecule type" value="Genomic_DNA"/>
</dbReference>
<comment type="caution">
    <text evidence="2">The sequence shown here is derived from an EMBL/GenBank/DDBJ whole genome shotgun (WGS) entry which is preliminary data.</text>
</comment>
<feature type="compositionally biased region" description="Low complexity" evidence="1">
    <location>
        <begin position="71"/>
        <end position="88"/>
    </location>
</feature>
<feature type="region of interest" description="Disordered" evidence="1">
    <location>
        <begin position="65"/>
        <end position="119"/>
    </location>
</feature>
<dbReference type="AlphaFoldDB" id="A0A317WZS4"/>
<gene>
    <name evidence="2" type="ORF">BO70DRAFT_79325</name>
</gene>
<protein>
    <submittedName>
        <fullName evidence="2">Uncharacterized protein</fullName>
    </submittedName>
</protein>
<evidence type="ECO:0000313" key="2">
    <source>
        <dbReference type="EMBL" id="PWY90822.1"/>
    </source>
</evidence>
<evidence type="ECO:0000313" key="3">
    <source>
        <dbReference type="Proteomes" id="UP000247233"/>
    </source>
</evidence>
<name>A0A317WZS4_9EURO</name>
<keyword evidence="3" id="KW-1185">Reference proteome</keyword>
<dbReference type="GeneID" id="37070963"/>
<proteinExistence type="predicted"/>
<dbReference type="RefSeq" id="XP_025403265.1">
    <property type="nucleotide sequence ID" value="XM_025548726.1"/>
</dbReference>
<organism evidence="2 3">
    <name type="scientific">Aspergillus heteromorphus CBS 117.55</name>
    <dbReference type="NCBI Taxonomy" id="1448321"/>
    <lineage>
        <taxon>Eukaryota</taxon>
        <taxon>Fungi</taxon>
        <taxon>Dikarya</taxon>
        <taxon>Ascomycota</taxon>
        <taxon>Pezizomycotina</taxon>
        <taxon>Eurotiomycetes</taxon>
        <taxon>Eurotiomycetidae</taxon>
        <taxon>Eurotiales</taxon>
        <taxon>Aspergillaceae</taxon>
        <taxon>Aspergillus</taxon>
        <taxon>Aspergillus subgen. Circumdati</taxon>
    </lineage>
</organism>